<proteinExistence type="inferred from homology"/>
<dbReference type="RefSeq" id="WP_390296869.1">
    <property type="nucleotide sequence ID" value="NZ_JBHSFU010000007.1"/>
</dbReference>
<dbReference type="EMBL" id="JBHSFU010000007">
    <property type="protein sequence ID" value="MFC4559204.1"/>
    <property type="molecule type" value="Genomic_DNA"/>
</dbReference>
<organism evidence="4 5">
    <name type="scientific">Virgibacillus kekensis</name>
    <dbReference type="NCBI Taxonomy" id="202261"/>
    <lineage>
        <taxon>Bacteria</taxon>
        <taxon>Bacillati</taxon>
        <taxon>Bacillota</taxon>
        <taxon>Bacilli</taxon>
        <taxon>Bacillales</taxon>
        <taxon>Bacillaceae</taxon>
        <taxon>Virgibacillus</taxon>
    </lineage>
</organism>
<dbReference type="CDD" id="cd01014">
    <property type="entry name" value="nicotinamidase_related"/>
    <property type="match status" value="1"/>
</dbReference>
<dbReference type="InterPro" id="IPR036380">
    <property type="entry name" value="Isochorismatase-like_sf"/>
</dbReference>
<evidence type="ECO:0000256" key="2">
    <source>
        <dbReference type="ARBA" id="ARBA00022801"/>
    </source>
</evidence>
<dbReference type="PANTHER" id="PTHR43540:SF14">
    <property type="entry name" value="ISOCHORISMATASE"/>
    <property type="match status" value="1"/>
</dbReference>
<dbReference type="Proteomes" id="UP001595989">
    <property type="component" value="Unassembled WGS sequence"/>
</dbReference>
<evidence type="ECO:0000313" key="4">
    <source>
        <dbReference type="EMBL" id="MFC4559204.1"/>
    </source>
</evidence>
<name>A0ABV9DMX8_9BACI</name>
<evidence type="ECO:0000256" key="1">
    <source>
        <dbReference type="ARBA" id="ARBA00006336"/>
    </source>
</evidence>
<evidence type="ECO:0000313" key="5">
    <source>
        <dbReference type="Proteomes" id="UP001595989"/>
    </source>
</evidence>
<dbReference type="Pfam" id="PF00857">
    <property type="entry name" value="Isochorismatase"/>
    <property type="match status" value="1"/>
</dbReference>
<dbReference type="Gene3D" id="3.40.50.850">
    <property type="entry name" value="Isochorismatase-like"/>
    <property type="match status" value="1"/>
</dbReference>
<reference evidence="5" key="1">
    <citation type="journal article" date="2019" name="Int. J. Syst. Evol. Microbiol.">
        <title>The Global Catalogue of Microorganisms (GCM) 10K type strain sequencing project: providing services to taxonomists for standard genome sequencing and annotation.</title>
        <authorList>
            <consortium name="The Broad Institute Genomics Platform"/>
            <consortium name="The Broad Institute Genome Sequencing Center for Infectious Disease"/>
            <person name="Wu L."/>
            <person name="Ma J."/>
        </authorList>
    </citation>
    <scope>NUCLEOTIDE SEQUENCE [LARGE SCALE GENOMIC DNA]</scope>
    <source>
        <strain evidence="5">CGMCC 4.7426</strain>
    </source>
</reference>
<dbReference type="EC" id="3.-.-.-" evidence="4"/>
<keyword evidence="2 4" id="KW-0378">Hydrolase</keyword>
<dbReference type="InterPro" id="IPR000868">
    <property type="entry name" value="Isochorismatase-like_dom"/>
</dbReference>
<feature type="domain" description="Isochorismatase-like" evidence="3">
    <location>
        <begin position="5"/>
        <end position="144"/>
    </location>
</feature>
<dbReference type="InterPro" id="IPR050272">
    <property type="entry name" value="Isochorismatase-like_hydrls"/>
</dbReference>
<evidence type="ECO:0000259" key="3">
    <source>
        <dbReference type="Pfam" id="PF00857"/>
    </source>
</evidence>
<dbReference type="PANTHER" id="PTHR43540">
    <property type="entry name" value="PEROXYUREIDOACRYLATE/UREIDOACRYLATE AMIDOHYDROLASE-RELATED"/>
    <property type="match status" value="1"/>
</dbReference>
<protein>
    <submittedName>
        <fullName evidence="4">Cysteine hydrolase family protein</fullName>
        <ecNumber evidence="4">3.-.-.-</ecNumber>
    </submittedName>
</protein>
<gene>
    <name evidence="4" type="ORF">ACFO3D_13475</name>
</gene>
<dbReference type="GO" id="GO:0016787">
    <property type="term" value="F:hydrolase activity"/>
    <property type="evidence" value="ECO:0007669"/>
    <property type="project" value="UniProtKB-KW"/>
</dbReference>
<keyword evidence="5" id="KW-1185">Reference proteome</keyword>
<dbReference type="SUPFAM" id="SSF52499">
    <property type="entry name" value="Isochorismatase-like hydrolases"/>
    <property type="match status" value="1"/>
</dbReference>
<comment type="similarity">
    <text evidence="1">Belongs to the isochorismatase family.</text>
</comment>
<comment type="caution">
    <text evidence="4">The sequence shown here is derived from an EMBL/GenBank/DDBJ whole genome shotgun (WGS) entry which is preliminary data.</text>
</comment>
<accession>A0ABV9DMX8</accession>
<sequence length="175" mass="19947">MTNKALIIIDVQNGMFQKGFTVYNGEKLLDRLSGLSDKARLAKRPVFYVQHNEAAGEPLEHGTHGWEIHPQIAPRENDVIIQKNTPDSFFETSLDQELRDRNITNVYLAGIQSEICVDTTCRRAFSMGYEVTLISDTHSTWDTKELTAQQIINHHNGLLRWFAEVQPSSEINFSD</sequence>